<proteinExistence type="predicted"/>
<keyword evidence="2" id="KW-1185">Reference proteome</keyword>
<dbReference type="RefSeq" id="WP_013388088.1">
    <property type="nucleotide sequence ID" value="NC_014632.1"/>
</dbReference>
<reference evidence="1 2" key="1">
    <citation type="journal article" date="2010" name="Stand. Genomic Sci.">
        <title>Complete genome sequence of Ilyobacter polytropus type strain (CuHbu1).</title>
        <authorList>
            <person name="Sikorski J."/>
            <person name="Chertkov O."/>
            <person name="Lapidus A."/>
            <person name="Nolan M."/>
            <person name="Lucas S."/>
            <person name="Del Rio T.G."/>
            <person name="Tice H."/>
            <person name="Cheng J.F."/>
            <person name="Tapia R."/>
            <person name="Han C."/>
            <person name="Goodwin L."/>
            <person name="Pitluck S."/>
            <person name="Liolios K."/>
            <person name="Ivanova N."/>
            <person name="Mavromatis K."/>
            <person name="Mikhailova N."/>
            <person name="Pati A."/>
            <person name="Chen A."/>
            <person name="Palaniappan K."/>
            <person name="Land M."/>
            <person name="Hauser L."/>
            <person name="Chang Y.J."/>
            <person name="Jeffries C.D."/>
            <person name="Brambilla E."/>
            <person name="Yasawong M."/>
            <person name="Rohde M."/>
            <person name="Pukall R."/>
            <person name="Spring S."/>
            <person name="Goker M."/>
            <person name="Woyke T."/>
            <person name="Bristow J."/>
            <person name="Eisen J.A."/>
            <person name="Markowitz V."/>
            <person name="Hugenholtz P."/>
            <person name="Kyrpides N.C."/>
            <person name="Klenk H.P."/>
        </authorList>
    </citation>
    <scope>NUCLEOTIDE SEQUENCE [LARGE SCALE GENOMIC DNA]</scope>
    <source>
        <strain evidence="2">ATCC 51220 / DSM 2926 / LMG 16218 / CuHBu1</strain>
    </source>
</reference>
<dbReference type="HOGENOM" id="CLU_2990601_0_0_0"/>
<dbReference type="KEGG" id="ipo:Ilyop_1648"/>
<dbReference type="AlphaFoldDB" id="E3H9N2"/>
<protein>
    <submittedName>
        <fullName evidence="1">Filamentation induced by cAMP protein Fic</fullName>
    </submittedName>
</protein>
<dbReference type="InterPro" id="IPR036597">
    <property type="entry name" value="Fido-like_dom_sf"/>
</dbReference>
<evidence type="ECO:0000313" key="2">
    <source>
        <dbReference type="Proteomes" id="UP000006875"/>
    </source>
</evidence>
<dbReference type="STRING" id="572544.Ilyop_1648"/>
<sequence>MKIDFEKIENLKKELDKYRPFNEDLAKMLREDLKVRFTYNSNAIEGNTLTIYETKVI</sequence>
<dbReference type="Proteomes" id="UP000006875">
    <property type="component" value="Chromosome"/>
</dbReference>
<organism evidence="1 2">
    <name type="scientific">Ilyobacter polytropus (strain ATCC 51220 / DSM 2926 / LMG 16218 / CuHBu1)</name>
    <dbReference type="NCBI Taxonomy" id="572544"/>
    <lineage>
        <taxon>Bacteria</taxon>
        <taxon>Fusobacteriati</taxon>
        <taxon>Fusobacteriota</taxon>
        <taxon>Fusobacteriia</taxon>
        <taxon>Fusobacteriales</taxon>
        <taxon>Fusobacteriaceae</taxon>
        <taxon>Ilyobacter</taxon>
    </lineage>
</organism>
<accession>E3H9N2</accession>
<gene>
    <name evidence="1" type="ordered locus">Ilyop_1648</name>
</gene>
<evidence type="ECO:0000313" key="1">
    <source>
        <dbReference type="EMBL" id="ADO83421.1"/>
    </source>
</evidence>
<dbReference type="EMBL" id="CP002281">
    <property type="protein sequence ID" value="ADO83421.1"/>
    <property type="molecule type" value="Genomic_DNA"/>
</dbReference>
<dbReference type="eggNOG" id="COG3177">
    <property type="taxonomic scope" value="Bacteria"/>
</dbReference>
<name>E3H9N2_ILYPC</name>
<dbReference type="Gene3D" id="1.10.3290.10">
    <property type="entry name" value="Fido-like domain"/>
    <property type="match status" value="1"/>
</dbReference>